<sequence>MASRQCNKSETEKISFDTLTKKDLDKNDSIASDEIQEMHVRKPKPNGVSNYQRTINVTSPTDTMLSPCTKKLQAKKEKNYKRSEYLFLGKPLFLSNIFSKALKEEREKQAQEDASVKKIET</sequence>
<dbReference type="EMBL" id="CAJVPV010003017">
    <property type="protein sequence ID" value="CAG8541510.1"/>
    <property type="molecule type" value="Genomic_DNA"/>
</dbReference>
<dbReference type="Pfam" id="PF05032">
    <property type="entry name" value="Spo12"/>
    <property type="match status" value="1"/>
</dbReference>
<name>A0A9N9ATY7_9GLOM</name>
<dbReference type="InterPro" id="IPR018247">
    <property type="entry name" value="EF_Hand_1_Ca_BS"/>
</dbReference>
<gene>
    <name evidence="1" type="ORF">AMORRO_LOCUS5149</name>
</gene>
<dbReference type="PROSITE" id="PS00018">
    <property type="entry name" value="EF_HAND_1"/>
    <property type="match status" value="1"/>
</dbReference>
<reference evidence="1" key="1">
    <citation type="submission" date="2021-06" db="EMBL/GenBank/DDBJ databases">
        <authorList>
            <person name="Kallberg Y."/>
            <person name="Tangrot J."/>
            <person name="Rosling A."/>
        </authorList>
    </citation>
    <scope>NUCLEOTIDE SEQUENCE</scope>
    <source>
        <strain evidence="1">CL551</strain>
    </source>
</reference>
<dbReference type="AlphaFoldDB" id="A0A9N9ATY7"/>
<comment type="caution">
    <text evidence="1">The sequence shown here is derived from an EMBL/GenBank/DDBJ whole genome shotgun (WGS) entry which is preliminary data.</text>
</comment>
<proteinExistence type="predicted"/>
<organism evidence="1 2">
    <name type="scientific">Acaulospora morrowiae</name>
    <dbReference type="NCBI Taxonomy" id="94023"/>
    <lineage>
        <taxon>Eukaryota</taxon>
        <taxon>Fungi</taxon>
        <taxon>Fungi incertae sedis</taxon>
        <taxon>Mucoromycota</taxon>
        <taxon>Glomeromycotina</taxon>
        <taxon>Glomeromycetes</taxon>
        <taxon>Diversisporales</taxon>
        <taxon>Acaulosporaceae</taxon>
        <taxon>Acaulospora</taxon>
    </lineage>
</organism>
<dbReference type="InterPro" id="IPR007727">
    <property type="entry name" value="Spo12"/>
</dbReference>
<protein>
    <submittedName>
        <fullName evidence="1">13205_t:CDS:1</fullName>
    </submittedName>
</protein>
<accession>A0A9N9ATY7</accession>
<evidence type="ECO:0000313" key="1">
    <source>
        <dbReference type="EMBL" id="CAG8541510.1"/>
    </source>
</evidence>
<dbReference type="OrthoDB" id="5578329at2759"/>
<evidence type="ECO:0000313" key="2">
    <source>
        <dbReference type="Proteomes" id="UP000789342"/>
    </source>
</evidence>
<dbReference type="Proteomes" id="UP000789342">
    <property type="component" value="Unassembled WGS sequence"/>
</dbReference>
<keyword evidence="2" id="KW-1185">Reference proteome</keyword>